<keyword evidence="3" id="KW-1185">Reference proteome</keyword>
<feature type="compositionally biased region" description="Basic and acidic residues" evidence="1">
    <location>
        <begin position="1"/>
        <end position="10"/>
    </location>
</feature>
<dbReference type="Proteomes" id="UP001501072">
    <property type="component" value="Unassembled WGS sequence"/>
</dbReference>
<accession>A0ABP4DTF5</accession>
<organism evidence="2 3">
    <name type="scientific">Streptomyces thermogriseus</name>
    <dbReference type="NCBI Taxonomy" id="75292"/>
    <lineage>
        <taxon>Bacteria</taxon>
        <taxon>Bacillati</taxon>
        <taxon>Actinomycetota</taxon>
        <taxon>Actinomycetes</taxon>
        <taxon>Kitasatosporales</taxon>
        <taxon>Streptomycetaceae</taxon>
        <taxon>Streptomyces</taxon>
    </lineage>
</organism>
<name>A0ABP4DTF5_9ACTN</name>
<gene>
    <name evidence="2" type="ORF">GCM10009564_54610</name>
</gene>
<proteinExistence type="predicted"/>
<dbReference type="EMBL" id="BAAAHU010000108">
    <property type="protein sequence ID" value="GAA1017252.1"/>
    <property type="molecule type" value="Genomic_DNA"/>
</dbReference>
<reference evidence="3" key="1">
    <citation type="journal article" date="2019" name="Int. J. Syst. Evol. Microbiol.">
        <title>The Global Catalogue of Microorganisms (GCM) 10K type strain sequencing project: providing services to taxonomists for standard genome sequencing and annotation.</title>
        <authorList>
            <consortium name="The Broad Institute Genomics Platform"/>
            <consortium name="The Broad Institute Genome Sequencing Center for Infectious Disease"/>
            <person name="Wu L."/>
            <person name="Ma J."/>
        </authorList>
    </citation>
    <scope>NUCLEOTIDE SEQUENCE [LARGE SCALE GENOMIC DNA]</scope>
    <source>
        <strain evidence="3">JCM 11269</strain>
    </source>
</reference>
<protein>
    <submittedName>
        <fullName evidence="2">Uncharacterized protein</fullName>
    </submittedName>
</protein>
<evidence type="ECO:0000313" key="2">
    <source>
        <dbReference type="EMBL" id="GAA1017252.1"/>
    </source>
</evidence>
<sequence>MATEAPDGRPAKALGHNQGSSADTALTFDPSFAATVEVVAAPERVDVDRRGFLATVPFAAVAGIGPSRDRLWNTLDQKPEPGPRMRLEDVTTVKNMSRPSGAWTSSRAAGRGAWCWPTT</sequence>
<evidence type="ECO:0000313" key="3">
    <source>
        <dbReference type="Proteomes" id="UP001501072"/>
    </source>
</evidence>
<evidence type="ECO:0000256" key="1">
    <source>
        <dbReference type="SAM" id="MobiDB-lite"/>
    </source>
</evidence>
<feature type="region of interest" description="Disordered" evidence="1">
    <location>
        <begin position="1"/>
        <end position="25"/>
    </location>
</feature>
<comment type="caution">
    <text evidence="2">The sequence shown here is derived from an EMBL/GenBank/DDBJ whole genome shotgun (WGS) entry which is preliminary data.</text>
</comment>